<dbReference type="GO" id="GO:0004608">
    <property type="term" value="F:phosphatidylethanolamine N-methyltransferase activity"/>
    <property type="evidence" value="ECO:0007669"/>
    <property type="project" value="UniProtKB-UniRule"/>
</dbReference>
<comment type="function">
    <text evidence="13 14">Catalyzes the first step of the methylation pathway of phosphatidylcholine biosynthesis, the SAM-dependent methylation of phosphatidylethanolamine (PE) to phosphatidylmonomethylethanolamine (PMME).</text>
</comment>
<evidence type="ECO:0000259" key="15">
    <source>
        <dbReference type="Pfam" id="PF17751"/>
    </source>
</evidence>
<feature type="transmembrane region" description="Helical" evidence="13 14">
    <location>
        <begin position="506"/>
        <end position="533"/>
    </location>
</feature>
<evidence type="ECO:0000256" key="9">
    <source>
        <dbReference type="ARBA" id="ARBA00023098"/>
    </source>
</evidence>
<feature type="transmembrane region" description="Helical" evidence="13 14">
    <location>
        <begin position="244"/>
        <end position="269"/>
    </location>
</feature>
<keyword evidence="8 13" id="KW-1133">Transmembrane helix</keyword>
<evidence type="ECO:0000256" key="6">
    <source>
        <dbReference type="ARBA" id="ARBA00022692"/>
    </source>
</evidence>
<dbReference type="GO" id="GO:0006656">
    <property type="term" value="P:phosphatidylcholine biosynthetic process"/>
    <property type="evidence" value="ECO:0007669"/>
    <property type="project" value="UniProtKB-UniRule"/>
</dbReference>
<gene>
    <name evidence="16" type="ORF">A9F13_02g00616</name>
</gene>
<feature type="transmembrane region" description="Helical" evidence="13 14">
    <location>
        <begin position="446"/>
        <end position="472"/>
    </location>
</feature>
<accession>A0AA91Q2W8</accession>
<keyword evidence="12 13" id="KW-1208">Phospholipid metabolism</keyword>
<evidence type="ECO:0000256" key="11">
    <source>
        <dbReference type="ARBA" id="ARBA00023209"/>
    </source>
</evidence>
<feature type="transmembrane region" description="Helical" evidence="13 14">
    <location>
        <begin position="178"/>
        <end position="198"/>
    </location>
</feature>
<keyword evidence="2 13" id="KW-0444">Lipid biosynthesis</keyword>
<evidence type="ECO:0000256" key="14">
    <source>
        <dbReference type="RuleBase" id="RU361122"/>
    </source>
</evidence>
<dbReference type="HAMAP" id="MF_03217">
    <property type="entry name" value="PEMT"/>
    <property type="match status" value="1"/>
</dbReference>
<dbReference type="InterPro" id="IPR016219">
    <property type="entry name" value="Phosphatid-EA_MeTrfase_fun"/>
</dbReference>
<dbReference type="PROSITE" id="PS51598">
    <property type="entry name" value="SAM_CHO2"/>
    <property type="match status" value="1"/>
</dbReference>
<keyword evidence="6 13" id="KW-0812">Transmembrane</keyword>
<evidence type="ECO:0000256" key="5">
    <source>
        <dbReference type="ARBA" id="ARBA00022691"/>
    </source>
</evidence>
<dbReference type="KEGG" id="clus:A9F13_02g00616"/>
<comment type="similarity">
    <text evidence="13 14">Belongs to the class VI-like SAM-binding methyltransferase superfamily. CHO2 family.</text>
</comment>
<evidence type="ECO:0000256" key="2">
    <source>
        <dbReference type="ARBA" id="ARBA00022516"/>
    </source>
</evidence>
<feature type="domain" description="SKICH" evidence="15">
    <location>
        <begin position="654"/>
        <end position="741"/>
    </location>
</feature>
<name>A0AA91Q2W8_CLALS</name>
<dbReference type="Gene3D" id="2.60.40.2840">
    <property type="match status" value="1"/>
</dbReference>
<dbReference type="PANTHER" id="PTHR32138:SF0">
    <property type="entry name" value="PHOSPHATIDYLETHANOLAMINE N-METHYLTRANSFERASE"/>
    <property type="match status" value="1"/>
</dbReference>
<reference evidence="16 17" key="1">
    <citation type="submission" date="2017-04" db="EMBL/GenBank/DDBJ databases">
        <title>Draft genome of the yeast Clavispora lusitaniae type strain CBS 6936.</title>
        <authorList>
            <person name="Durrens P."/>
            <person name="Klopp C."/>
            <person name="Biteau N."/>
            <person name="Fitton-Ouhabi V."/>
            <person name="Dementhon K."/>
            <person name="Accoceberry I."/>
            <person name="Sherman D.J."/>
            <person name="Noel T."/>
        </authorList>
    </citation>
    <scope>NUCLEOTIDE SEQUENCE [LARGE SCALE GENOMIC DNA]</scope>
    <source>
        <strain evidence="16 17">CBS 6936</strain>
    </source>
</reference>
<feature type="transmembrane region" description="Helical" evidence="13 14">
    <location>
        <begin position="145"/>
        <end position="166"/>
    </location>
</feature>
<keyword evidence="10 13" id="KW-0472">Membrane</keyword>
<dbReference type="GO" id="GO:0005789">
    <property type="term" value="C:endoplasmic reticulum membrane"/>
    <property type="evidence" value="ECO:0007669"/>
    <property type="project" value="UniProtKB-SubCell"/>
</dbReference>
<dbReference type="GO" id="GO:0032259">
    <property type="term" value="P:methylation"/>
    <property type="evidence" value="ECO:0007669"/>
    <property type="project" value="UniProtKB-KW"/>
</dbReference>
<dbReference type="PANTHER" id="PTHR32138">
    <property type="entry name" value="PHOSPHATIDYLETHANOLAMINE N-METHYLTRANSFERASE"/>
    <property type="match status" value="1"/>
</dbReference>
<keyword evidence="5 13" id="KW-0949">S-adenosyl-L-methionine</keyword>
<keyword evidence="9 13" id="KW-0443">Lipid metabolism</keyword>
<dbReference type="Gene3D" id="1.20.120.1630">
    <property type="match status" value="1"/>
</dbReference>
<feature type="transmembrane region" description="Helical" evidence="13 14">
    <location>
        <begin position="36"/>
        <end position="56"/>
    </location>
</feature>
<keyword evidence="4 13" id="KW-0808">Transferase</keyword>
<keyword evidence="7 13" id="KW-0256">Endoplasmic reticulum</keyword>
<evidence type="ECO:0000256" key="12">
    <source>
        <dbReference type="ARBA" id="ARBA00023264"/>
    </source>
</evidence>
<dbReference type="InterPro" id="IPR007318">
    <property type="entry name" value="Phopholipid_MeTrfase"/>
</dbReference>
<evidence type="ECO:0000256" key="1">
    <source>
        <dbReference type="ARBA" id="ARBA00004127"/>
    </source>
</evidence>
<organism evidence="16 17">
    <name type="scientific">Clavispora lusitaniae</name>
    <name type="common">Candida lusitaniae</name>
    <dbReference type="NCBI Taxonomy" id="36911"/>
    <lineage>
        <taxon>Eukaryota</taxon>
        <taxon>Fungi</taxon>
        <taxon>Dikarya</taxon>
        <taxon>Ascomycota</taxon>
        <taxon>Saccharomycotina</taxon>
        <taxon>Pichiomycetes</taxon>
        <taxon>Metschnikowiaceae</taxon>
        <taxon>Clavispora</taxon>
    </lineage>
</organism>
<evidence type="ECO:0000256" key="10">
    <source>
        <dbReference type="ARBA" id="ARBA00023136"/>
    </source>
</evidence>
<dbReference type="Pfam" id="PF17751">
    <property type="entry name" value="SKICH"/>
    <property type="match status" value="1"/>
</dbReference>
<comment type="subcellular location">
    <subcellularLocation>
        <location evidence="1">Endomembrane system</location>
        <topology evidence="1">Multi-pass membrane protein</topology>
    </subcellularLocation>
    <subcellularLocation>
        <location evidence="13 14">Endoplasmic reticulum membrane</location>
        <topology evidence="13 14">Multi-pass membrane protein</topology>
    </subcellularLocation>
</comment>
<evidence type="ECO:0000256" key="3">
    <source>
        <dbReference type="ARBA" id="ARBA00022603"/>
    </source>
</evidence>
<dbReference type="PROSITE" id="PS50244">
    <property type="entry name" value="S5A_REDUCTASE"/>
    <property type="match status" value="1"/>
</dbReference>
<protein>
    <recommendedName>
        <fullName evidence="13 14">Phosphatidylethanolamine N-methyltransferase</fullName>
        <shortName evidence="13">PE methyltransferase</shortName>
        <shortName evidence="13 14">PEAMT</shortName>
        <shortName evidence="13">PEMT</shortName>
        <ecNumber evidence="13 14">2.1.1.17</ecNumber>
    </recommendedName>
</protein>
<feature type="transmembrane region" description="Helical" evidence="13 14">
    <location>
        <begin position="405"/>
        <end position="425"/>
    </location>
</feature>
<feature type="transmembrane region" description="Helical" evidence="13 14">
    <location>
        <begin position="327"/>
        <end position="350"/>
    </location>
</feature>
<dbReference type="InterPro" id="IPR041611">
    <property type="entry name" value="SKICH"/>
</dbReference>
<dbReference type="EMBL" id="LYUB02000002">
    <property type="protein sequence ID" value="OVF10268.1"/>
    <property type="molecule type" value="Genomic_DNA"/>
</dbReference>
<dbReference type="Pfam" id="PF04191">
    <property type="entry name" value="PEMT"/>
    <property type="match status" value="2"/>
</dbReference>
<evidence type="ECO:0000256" key="8">
    <source>
        <dbReference type="ARBA" id="ARBA00022989"/>
    </source>
</evidence>
<comment type="caution">
    <text evidence="16">The sequence shown here is derived from an EMBL/GenBank/DDBJ whole genome shotgun (WGS) entry which is preliminary data.</text>
</comment>
<dbReference type="AlphaFoldDB" id="A0AA91Q2W8"/>
<evidence type="ECO:0000256" key="7">
    <source>
        <dbReference type="ARBA" id="ARBA00022824"/>
    </source>
</evidence>
<evidence type="ECO:0000313" key="16">
    <source>
        <dbReference type="EMBL" id="OVF10268.1"/>
    </source>
</evidence>
<keyword evidence="3 13" id="KW-0489">Methyltransferase</keyword>
<dbReference type="PIRSF" id="PIRSF000383">
    <property type="entry name" value="PEAMT"/>
    <property type="match status" value="1"/>
</dbReference>
<dbReference type="EC" id="2.1.1.17" evidence="13 14"/>
<proteinExistence type="inferred from homology"/>
<sequence>MSDQRKGITFDGETFTFPETNDMVKTLFDPTVHKSACELIIVTLLVMNSLVFYSVSNNQSRINIFVGMYIFWRLCYNFGIGFLLNQQSNRFRLVKISEKMRLFDKGNKSFWARCVQTEVQSQMGPSYSISAHPVAFNTWLIFRKVVDLILMEDFITFMCVVVACAIDGDYQFLHGQPVWLTTLRLVTGIILIVFNFWVKVNAHNTIKDYAWYWGDFFFRQINNDDLIFDGVFEMFPHPMYSAGYVGYYGFALIAKSYTVLIVAVFGHFLQMVFLHLVENPHIDKIYGPPPNETSLKKLVKLKDLSFFDNVAPLVGLVNFNILRASDIINLLNCLTYAIAIPTVSSLATYNIEAMGKVLFCIAILIKGFESFVINGVLLLQSNYKTISEWYLANNLPVENSLNNFAVLYNSLINLTYSSFVGMNVFKLLTKLKYQDLIITGHIYLRIFLGLLLIITQVMINTSIVDSIGYFGWFYGDFFIPKASVLPQRAHLSKGGVYRYLNNPEQIFGVCGVMGVTMILPTYDNFMICLLWMLNNFFRINFVERSHMIKIYGEREVSQDSGVMKTVKKHLLPESIQKKFEVNPTNEPKKRTNSVFIESFDSFIKELRSKNTSPVVSKERLAEMSQNEFFSGSDYCLEIEGLEDSSFVPHSFIGEPIEVKFRAPAKHSPKDWVGLYKVAHTSFSRYRTLVSSNNRWDWTGPEEQGTIVFSKEKLFCEEGLYEFRYHLDGKHDVAFISAPFEIKLRHIEVPLESAKADELANQLRKYIFDHVVSGVDDNETPIFVGISQTQDIVATYEHIAMLITKSTGVKVGKRFLIYNDNETGNKFTVGDLASRLINIKKVMHELEGDEYLRIKKLE</sequence>
<evidence type="ECO:0000313" key="17">
    <source>
        <dbReference type="Proteomes" id="UP000195602"/>
    </source>
</evidence>
<evidence type="ECO:0000256" key="13">
    <source>
        <dbReference type="HAMAP-Rule" id="MF_03217"/>
    </source>
</evidence>
<feature type="transmembrane region" description="Helical" evidence="13 14">
    <location>
        <begin position="357"/>
        <end position="379"/>
    </location>
</feature>
<comment type="caution">
    <text evidence="13 14">Lacks conserved residue(s) required for the propagation of feature annotation.</text>
</comment>
<evidence type="ECO:0000256" key="4">
    <source>
        <dbReference type="ARBA" id="ARBA00022679"/>
    </source>
</evidence>
<dbReference type="Proteomes" id="UP000195602">
    <property type="component" value="Unassembled WGS sequence"/>
</dbReference>
<comment type="pathway">
    <text evidence="13 14">Phospholipid metabolism; phosphatidylcholine biosynthesis.</text>
</comment>
<comment type="catalytic activity">
    <reaction evidence="13 14">
        <text>a 1,2-diacyl-sn-glycero-3-phosphoethanolamine + S-adenosyl-L-methionine = a 1,2-diacyl-sn-glycero-3-phospho-N-methylethanolamine + S-adenosyl-L-homocysteine + H(+)</text>
        <dbReference type="Rhea" id="RHEA:11164"/>
        <dbReference type="ChEBI" id="CHEBI:15378"/>
        <dbReference type="ChEBI" id="CHEBI:57856"/>
        <dbReference type="ChEBI" id="CHEBI:59789"/>
        <dbReference type="ChEBI" id="CHEBI:64573"/>
        <dbReference type="ChEBI" id="CHEBI:64612"/>
        <dbReference type="EC" id="2.1.1.17"/>
    </reaction>
</comment>
<feature type="transmembrane region" description="Helical" evidence="13 14">
    <location>
        <begin position="62"/>
        <end position="84"/>
    </location>
</feature>
<keyword evidence="11 13" id="KW-0594">Phospholipid biosynthesis</keyword>